<evidence type="ECO:0000259" key="1">
    <source>
        <dbReference type="SMART" id="SM00382"/>
    </source>
</evidence>
<accession>A0A7W7MKI5</accession>
<evidence type="ECO:0000313" key="2">
    <source>
        <dbReference type="EMBL" id="GIE42065.1"/>
    </source>
</evidence>
<keyword evidence="5" id="KW-1185">Reference proteome</keyword>
<name>A0A7W7MKI5_9ACTN</name>
<proteinExistence type="predicted"/>
<dbReference type="PANTHER" id="PTHR47691">
    <property type="entry name" value="REGULATOR-RELATED"/>
    <property type="match status" value="1"/>
</dbReference>
<dbReference type="PANTHER" id="PTHR47691:SF3">
    <property type="entry name" value="HTH-TYPE TRANSCRIPTIONAL REGULATOR RV0890C-RELATED"/>
    <property type="match status" value="1"/>
</dbReference>
<dbReference type="RefSeq" id="WP_188125438.1">
    <property type="nucleotide sequence ID" value="NZ_BOMP01000084.1"/>
</dbReference>
<dbReference type="Gene3D" id="3.40.50.300">
    <property type="entry name" value="P-loop containing nucleotide triphosphate hydrolases"/>
    <property type="match status" value="1"/>
</dbReference>
<comment type="caution">
    <text evidence="3">The sequence shown here is derived from an EMBL/GenBank/DDBJ whole genome shotgun (WGS) entry which is preliminary data.</text>
</comment>
<dbReference type="EMBL" id="JACHNC010000001">
    <property type="protein sequence ID" value="MBB4753782.1"/>
    <property type="molecule type" value="Genomic_DNA"/>
</dbReference>
<dbReference type="Proteomes" id="UP000631312">
    <property type="component" value="Unassembled WGS sequence"/>
</dbReference>
<dbReference type="InterPro" id="IPR027417">
    <property type="entry name" value="P-loop_NTPase"/>
</dbReference>
<dbReference type="EMBL" id="BOMP01000084">
    <property type="protein sequence ID" value="GIE42065.1"/>
    <property type="molecule type" value="Genomic_DNA"/>
</dbReference>
<organism evidence="3 4">
    <name type="scientific">Actinoplanes lobatus</name>
    <dbReference type="NCBI Taxonomy" id="113568"/>
    <lineage>
        <taxon>Bacteria</taxon>
        <taxon>Bacillati</taxon>
        <taxon>Actinomycetota</taxon>
        <taxon>Actinomycetes</taxon>
        <taxon>Micromonosporales</taxon>
        <taxon>Micromonosporaceae</taxon>
        <taxon>Actinoplanes</taxon>
    </lineage>
</organism>
<protein>
    <recommendedName>
        <fullName evidence="1">AAA+ ATPase domain-containing protein</fullName>
    </recommendedName>
</protein>
<sequence>MKRAWSRRLRRRSTAVFPLLLALVAVTGAWQGTWRSVLLAGIQVLLAAAVTTVLLWPDRPPRPARRPAEDRLVGRESDLFQVVRLLDEPRETGAPAAPKAVLIHGMPGVGKTTLARRAAEDVARHYPDGLVRVSLTDAGEPVASGDLLTMVLQKLAWAYEIPATTGERVSLFRALVSGRSILFVFDDAREPSQLTELLPNAPGSLIIITSRRNLSPQLNVHGFALEPLSPWAALDLLCTVTDLDGFTAVESSVRLVEACGRLPAALRALGARVVDEDADLATLSPESIAADLGRASRPRWATAAVAGIAAEFGRLSRLERDALCLLTQVRSSSFASWVLGPLLRLSAAKSDVIATTLAGARLLEPAGRDDRFELARYRFHPLVRTFAEAHLNQDADLASTCRDAVDRLRAVYLELARSALDGSAQHPLPGLETAHHWIPETSPRAGDADCLSWIRFEQESLWEEVPALLDKDRDFALRLVAGFTRPHPAAEVVAARTGWAEIAPSPDLTFDYLLAHVRIGLIAGRYEQCETVIENARTRNRPEPPQRRAQMHLAAAEVYGELGWAHRAKRHVDACETLAGADGDPALLARLETARQLADLYSDGPLPDDSYWAATVSAARHHAHQRYRNVIDDLDPEATREDAHDTGDDHRRTMLHRRLAQANWELHDQPRADVRAALLAAARHAMLAVLAAESTGNRWEQARGRLLLARALTAHGRDEDACAQKHLAEKLIADGGRPPPYLTVDDPLWAVPGLVG</sequence>
<dbReference type="AlphaFoldDB" id="A0A7W7MKI5"/>
<evidence type="ECO:0000313" key="4">
    <source>
        <dbReference type="Proteomes" id="UP000590511"/>
    </source>
</evidence>
<dbReference type="InterPro" id="IPR003593">
    <property type="entry name" value="AAA+_ATPase"/>
</dbReference>
<evidence type="ECO:0000313" key="3">
    <source>
        <dbReference type="EMBL" id="MBB4753782.1"/>
    </source>
</evidence>
<dbReference type="PRINTS" id="PR00364">
    <property type="entry name" value="DISEASERSIST"/>
</dbReference>
<dbReference type="Pfam" id="PF00931">
    <property type="entry name" value="NB-ARC"/>
    <property type="match status" value="1"/>
</dbReference>
<gene>
    <name evidence="2" type="ORF">Alo02nite_49630</name>
    <name evidence="3" type="ORF">BJ964_007943</name>
</gene>
<dbReference type="SMART" id="SM00382">
    <property type="entry name" value="AAA"/>
    <property type="match status" value="1"/>
</dbReference>
<dbReference type="Proteomes" id="UP000590511">
    <property type="component" value="Unassembled WGS sequence"/>
</dbReference>
<feature type="domain" description="AAA+ ATPase" evidence="1">
    <location>
        <begin position="97"/>
        <end position="378"/>
    </location>
</feature>
<reference evidence="3 4" key="1">
    <citation type="submission" date="2020-08" db="EMBL/GenBank/DDBJ databases">
        <title>Sequencing the genomes of 1000 actinobacteria strains.</title>
        <authorList>
            <person name="Klenk H.-P."/>
        </authorList>
    </citation>
    <scope>NUCLEOTIDE SEQUENCE [LARGE SCALE GENOMIC DNA]</scope>
    <source>
        <strain evidence="3 4">DSM 43150</strain>
    </source>
</reference>
<reference evidence="2 5" key="2">
    <citation type="submission" date="2021-01" db="EMBL/GenBank/DDBJ databases">
        <title>Whole genome shotgun sequence of Actinoplanes lobatus NBRC 12513.</title>
        <authorList>
            <person name="Komaki H."/>
            <person name="Tamura T."/>
        </authorList>
    </citation>
    <scope>NUCLEOTIDE SEQUENCE [LARGE SCALE GENOMIC DNA]</scope>
    <source>
        <strain evidence="2 5">NBRC 12513</strain>
    </source>
</reference>
<dbReference type="SUPFAM" id="SSF52540">
    <property type="entry name" value="P-loop containing nucleoside triphosphate hydrolases"/>
    <property type="match status" value="1"/>
</dbReference>
<dbReference type="InterPro" id="IPR002182">
    <property type="entry name" value="NB-ARC"/>
</dbReference>
<dbReference type="GO" id="GO:0043531">
    <property type="term" value="F:ADP binding"/>
    <property type="evidence" value="ECO:0007669"/>
    <property type="project" value="InterPro"/>
</dbReference>
<evidence type="ECO:0000313" key="5">
    <source>
        <dbReference type="Proteomes" id="UP000631312"/>
    </source>
</evidence>